<dbReference type="PROSITE" id="PS51837">
    <property type="entry name" value="LITAF"/>
    <property type="match status" value="1"/>
</dbReference>
<organism evidence="10 11">
    <name type="scientific">Folsomia candida</name>
    <name type="common">Springtail</name>
    <dbReference type="NCBI Taxonomy" id="158441"/>
    <lineage>
        <taxon>Eukaryota</taxon>
        <taxon>Metazoa</taxon>
        <taxon>Ecdysozoa</taxon>
        <taxon>Arthropoda</taxon>
        <taxon>Hexapoda</taxon>
        <taxon>Collembola</taxon>
        <taxon>Entomobryomorpha</taxon>
        <taxon>Isotomoidea</taxon>
        <taxon>Isotomidae</taxon>
        <taxon>Proisotominae</taxon>
        <taxon>Folsomia</taxon>
    </lineage>
</organism>
<dbReference type="GO" id="GO:0005765">
    <property type="term" value="C:lysosomal membrane"/>
    <property type="evidence" value="ECO:0007669"/>
    <property type="project" value="UniProtKB-SubCell"/>
</dbReference>
<comment type="subcellular location">
    <subcellularLocation>
        <location evidence="2">Endosome membrane</location>
        <topology evidence="2">Peripheral membrane protein</topology>
    </subcellularLocation>
    <subcellularLocation>
        <location evidence="1">Late endosome membrane</location>
    </subcellularLocation>
    <subcellularLocation>
        <location evidence="3">Lysosome membrane</location>
        <topology evidence="3">Peripheral membrane protein</topology>
        <orientation evidence="3">Cytoplasmic side</orientation>
    </subcellularLocation>
</comment>
<dbReference type="Proteomes" id="UP000198287">
    <property type="component" value="Unassembled WGS sequence"/>
</dbReference>
<dbReference type="InterPro" id="IPR037519">
    <property type="entry name" value="LITAF_fam"/>
</dbReference>
<dbReference type="PANTHER" id="PTHR23292:SF6">
    <property type="entry name" value="FI16602P1-RELATED"/>
    <property type="match status" value="1"/>
</dbReference>
<dbReference type="GO" id="GO:0031902">
    <property type="term" value="C:late endosome membrane"/>
    <property type="evidence" value="ECO:0007669"/>
    <property type="project" value="UniProtKB-SubCell"/>
</dbReference>
<accession>A0A226EFH1</accession>
<keyword evidence="5" id="KW-0479">Metal-binding</keyword>
<comment type="caution">
    <text evidence="10">The sequence shown here is derived from an EMBL/GenBank/DDBJ whole genome shotgun (WGS) entry which is preliminary data.</text>
</comment>
<dbReference type="SMART" id="SM00714">
    <property type="entry name" value="LITAF"/>
    <property type="match status" value="1"/>
</dbReference>
<keyword evidence="8" id="KW-1133">Transmembrane helix</keyword>
<dbReference type="PANTHER" id="PTHR23292">
    <property type="entry name" value="LIPOPOLYSACCHARIDE-INDUCED TUMOR NECROSIS FACTOR-ALPHA FACTOR"/>
    <property type="match status" value="1"/>
</dbReference>
<dbReference type="OrthoDB" id="5599753at2759"/>
<evidence type="ECO:0000256" key="4">
    <source>
        <dbReference type="ARBA" id="ARBA00005975"/>
    </source>
</evidence>
<dbReference type="EMBL" id="LNIX01000004">
    <property type="protein sequence ID" value="OXA56120.1"/>
    <property type="molecule type" value="Genomic_DNA"/>
</dbReference>
<keyword evidence="6" id="KW-0862">Zinc</keyword>
<sequence length="142" mass="15737">MADQGDQYPTEKMYPAPAPPPYFQGAMPMQQYPPMPSFAESPPMQPLATAPPPPPVTFQPVQTPVIIPRVHEPVVIDCPHCRAKITTSVRYGIGMMVHLFAVVLCFFGCWPCCLIPYCLDPCKDTTHECPACGRHLSVVKRL</sequence>
<dbReference type="AlphaFoldDB" id="A0A226EFH1"/>
<evidence type="ECO:0000256" key="1">
    <source>
        <dbReference type="ARBA" id="ARBA00004414"/>
    </source>
</evidence>
<dbReference type="OMA" id="TFVRCPT"/>
<keyword evidence="11" id="KW-1185">Reference proteome</keyword>
<evidence type="ECO:0000313" key="10">
    <source>
        <dbReference type="EMBL" id="OXA56120.1"/>
    </source>
</evidence>
<name>A0A226EFH1_FOLCA</name>
<keyword evidence="8" id="KW-0812">Transmembrane</keyword>
<dbReference type="InterPro" id="IPR006629">
    <property type="entry name" value="LITAF"/>
</dbReference>
<gene>
    <name evidence="10" type="ORF">Fcan01_09014</name>
</gene>
<evidence type="ECO:0000256" key="2">
    <source>
        <dbReference type="ARBA" id="ARBA00004481"/>
    </source>
</evidence>
<dbReference type="GO" id="GO:0008270">
    <property type="term" value="F:zinc ion binding"/>
    <property type="evidence" value="ECO:0007669"/>
    <property type="project" value="TreeGrafter"/>
</dbReference>
<evidence type="ECO:0000313" key="11">
    <source>
        <dbReference type="Proteomes" id="UP000198287"/>
    </source>
</evidence>
<feature type="domain" description="LITAF" evidence="9">
    <location>
        <begin position="57"/>
        <end position="141"/>
    </location>
</feature>
<evidence type="ECO:0000256" key="6">
    <source>
        <dbReference type="ARBA" id="ARBA00022833"/>
    </source>
</evidence>
<evidence type="ECO:0000256" key="7">
    <source>
        <dbReference type="ARBA" id="ARBA00023136"/>
    </source>
</evidence>
<evidence type="ECO:0000256" key="8">
    <source>
        <dbReference type="SAM" id="Phobius"/>
    </source>
</evidence>
<comment type="similarity">
    <text evidence="4">Belongs to the CDIP1/LITAF family.</text>
</comment>
<evidence type="ECO:0000259" key="9">
    <source>
        <dbReference type="PROSITE" id="PS51837"/>
    </source>
</evidence>
<dbReference type="Pfam" id="PF10601">
    <property type="entry name" value="zf-LITAF-like"/>
    <property type="match status" value="1"/>
</dbReference>
<feature type="transmembrane region" description="Helical" evidence="8">
    <location>
        <begin position="92"/>
        <end position="117"/>
    </location>
</feature>
<keyword evidence="7 8" id="KW-0472">Membrane</keyword>
<evidence type="ECO:0000256" key="5">
    <source>
        <dbReference type="ARBA" id="ARBA00022723"/>
    </source>
</evidence>
<reference evidence="10 11" key="1">
    <citation type="submission" date="2015-12" db="EMBL/GenBank/DDBJ databases">
        <title>The genome of Folsomia candida.</title>
        <authorList>
            <person name="Faddeeva A."/>
            <person name="Derks M.F."/>
            <person name="Anvar Y."/>
            <person name="Smit S."/>
            <person name="Van Straalen N."/>
            <person name="Roelofs D."/>
        </authorList>
    </citation>
    <scope>NUCLEOTIDE SEQUENCE [LARGE SCALE GENOMIC DNA]</scope>
    <source>
        <strain evidence="10 11">VU population</strain>
        <tissue evidence="10">Whole body</tissue>
    </source>
</reference>
<evidence type="ECO:0000256" key="3">
    <source>
        <dbReference type="ARBA" id="ARBA00004630"/>
    </source>
</evidence>
<proteinExistence type="inferred from homology"/>
<protein>
    <submittedName>
        <fullName evidence="10">Lipopolysaccharide-induced tumor necrosis factor-alpha factor</fullName>
    </submittedName>
</protein>